<dbReference type="NCBIfam" id="TIGR00177">
    <property type="entry name" value="molyb_syn"/>
    <property type="match status" value="1"/>
</dbReference>
<dbReference type="HAMAP" id="MF_00226_B">
    <property type="entry name" value="CinA_B"/>
    <property type="match status" value="1"/>
</dbReference>
<dbReference type="Gene3D" id="3.40.980.10">
    <property type="entry name" value="MoaB/Mog-like domain"/>
    <property type="match status" value="1"/>
</dbReference>
<dbReference type="CDD" id="cd00885">
    <property type="entry name" value="cinA"/>
    <property type="match status" value="1"/>
</dbReference>
<evidence type="ECO:0000313" key="3">
    <source>
        <dbReference type="EMBL" id="VAW28854.1"/>
    </source>
</evidence>
<dbReference type="InterPro" id="IPR050101">
    <property type="entry name" value="CinA"/>
</dbReference>
<dbReference type="InterPro" id="IPR008135">
    <property type="entry name" value="Competence-induced_CinA"/>
</dbReference>
<dbReference type="PANTHER" id="PTHR13939:SF0">
    <property type="entry name" value="NMN AMIDOHYDROLASE-LIKE PROTEIN YFAY"/>
    <property type="match status" value="1"/>
</dbReference>
<dbReference type="EC" id="3.6.1.13" evidence="3"/>
<dbReference type="InterPro" id="IPR001453">
    <property type="entry name" value="MoaB/Mog_dom"/>
</dbReference>
<dbReference type="InterPro" id="IPR036653">
    <property type="entry name" value="CinA-like_C"/>
</dbReference>
<dbReference type="NCBIfam" id="NF001813">
    <property type="entry name" value="PRK00549.1"/>
    <property type="match status" value="1"/>
</dbReference>
<proteinExistence type="inferred from homology"/>
<feature type="coiled-coil region" evidence="1">
    <location>
        <begin position="217"/>
        <end position="251"/>
    </location>
</feature>
<dbReference type="Gene3D" id="3.30.70.2860">
    <property type="match status" value="1"/>
</dbReference>
<gene>
    <name evidence="3" type="ORF">MNBD_BACTEROID06-34</name>
</gene>
<reference evidence="3" key="1">
    <citation type="submission" date="2018-06" db="EMBL/GenBank/DDBJ databases">
        <authorList>
            <person name="Zhirakovskaya E."/>
        </authorList>
    </citation>
    <scope>NUCLEOTIDE SEQUENCE</scope>
</reference>
<keyword evidence="3" id="KW-0378">Hydrolase</keyword>
<accession>A0A3B0VAC3</accession>
<keyword evidence="1" id="KW-0175">Coiled coil</keyword>
<dbReference type="GO" id="GO:0047631">
    <property type="term" value="F:ADP-ribose diphosphatase activity"/>
    <property type="evidence" value="ECO:0007669"/>
    <property type="project" value="UniProtKB-EC"/>
</dbReference>
<dbReference type="NCBIfam" id="TIGR00200">
    <property type="entry name" value="cinA_nterm"/>
    <property type="match status" value="1"/>
</dbReference>
<dbReference type="EMBL" id="UOES01000469">
    <property type="protein sequence ID" value="VAW28854.1"/>
    <property type="molecule type" value="Genomic_DNA"/>
</dbReference>
<dbReference type="InterPro" id="IPR008136">
    <property type="entry name" value="CinA_C"/>
</dbReference>
<dbReference type="AlphaFoldDB" id="A0A3B0VAC3"/>
<dbReference type="Pfam" id="PF18146">
    <property type="entry name" value="CinA_KH"/>
    <property type="match status" value="1"/>
</dbReference>
<feature type="domain" description="MoaB/Mog" evidence="2">
    <location>
        <begin position="6"/>
        <end position="173"/>
    </location>
</feature>
<dbReference type="SUPFAM" id="SSF53218">
    <property type="entry name" value="Molybdenum cofactor biosynthesis proteins"/>
    <property type="match status" value="1"/>
</dbReference>
<protein>
    <submittedName>
        <fullName evidence="3">ADP-ribose pyrophosphatase of COG1058 family / Nicotinamide-nucleotide amidase</fullName>
        <ecNumber evidence="3">3.5.1.42</ecNumber>
        <ecNumber evidence="3">3.6.1.13</ecNumber>
    </submittedName>
</protein>
<evidence type="ECO:0000259" key="2">
    <source>
        <dbReference type="SMART" id="SM00852"/>
    </source>
</evidence>
<dbReference type="PANTHER" id="PTHR13939">
    <property type="entry name" value="NICOTINAMIDE-NUCLEOTIDE AMIDOHYDROLASE PNCC"/>
    <property type="match status" value="1"/>
</dbReference>
<dbReference type="PIRSF" id="PIRSF006728">
    <property type="entry name" value="CinA"/>
    <property type="match status" value="1"/>
</dbReference>
<organism evidence="3">
    <name type="scientific">hydrothermal vent metagenome</name>
    <dbReference type="NCBI Taxonomy" id="652676"/>
    <lineage>
        <taxon>unclassified sequences</taxon>
        <taxon>metagenomes</taxon>
        <taxon>ecological metagenomes</taxon>
    </lineage>
</organism>
<sequence length="416" mass="45611">MHTTAHIITIGDEILYGQITDTNAQWMSKELDAIGIKIIQRLTIGDVKEEILATLKYAEEKADIILITGGLGPTEDDLTKPCLAEYFGVDTKLNNEALIHLTALFKRFKFELTPTNKLQAHLPTNCLMLPNKLGTAPGMWFFENNTVFVSMPGVPYEMKSLMTNFVLPKLKEQFELPVIYHKVVRTIGIGESWLADKIKPWVDALPSSISLAYLPSLREVKLRLTTAGKNLKTLKKEVDKQIDELKKYAGKYIYGYDSDNIQLVVGQLLASKNQSIATAESCTGGYLAHLITSVPGSSAYYKGSIISYTKEIKQKELGVKSSTLEAYGVVSEQTAIEMAEGIRNKFGTTYGIATTGVAGPGGGTKEKPVGTVWIALATPTGTQAKLLSLAKDRMLNIEASSKSALAFAWQTFVQNT</sequence>
<dbReference type="NCBIfam" id="TIGR00199">
    <property type="entry name" value="PncC_domain"/>
    <property type="match status" value="1"/>
</dbReference>
<dbReference type="SMART" id="SM00852">
    <property type="entry name" value="MoCF_biosynth"/>
    <property type="match status" value="1"/>
</dbReference>
<name>A0A3B0VAC3_9ZZZZ</name>
<dbReference type="Gene3D" id="3.90.950.20">
    <property type="entry name" value="CinA-like"/>
    <property type="match status" value="1"/>
</dbReference>
<dbReference type="Pfam" id="PF02464">
    <property type="entry name" value="CinA"/>
    <property type="match status" value="1"/>
</dbReference>
<dbReference type="GO" id="GO:0019159">
    <property type="term" value="F:nicotinamide-nucleotide amidase activity"/>
    <property type="evidence" value="ECO:0007669"/>
    <property type="project" value="UniProtKB-EC"/>
</dbReference>
<dbReference type="SUPFAM" id="SSF142433">
    <property type="entry name" value="CinA-like"/>
    <property type="match status" value="1"/>
</dbReference>
<dbReference type="InterPro" id="IPR036425">
    <property type="entry name" value="MoaB/Mog-like_dom_sf"/>
</dbReference>
<evidence type="ECO:0000256" key="1">
    <source>
        <dbReference type="SAM" id="Coils"/>
    </source>
</evidence>
<dbReference type="InterPro" id="IPR041424">
    <property type="entry name" value="CinA_KH"/>
</dbReference>
<dbReference type="EC" id="3.5.1.42" evidence="3"/>
<dbReference type="Pfam" id="PF00994">
    <property type="entry name" value="MoCF_biosynth"/>
    <property type="match status" value="1"/>
</dbReference>